<name>A0A921FWD9_SPOPS</name>
<dbReference type="EMBL" id="DYWT01000061">
    <property type="protein sequence ID" value="HJF30923.1"/>
    <property type="molecule type" value="Genomic_DNA"/>
</dbReference>
<feature type="transmembrane region" description="Helical" evidence="1">
    <location>
        <begin position="175"/>
        <end position="194"/>
    </location>
</feature>
<keyword evidence="1" id="KW-1133">Transmembrane helix</keyword>
<organism evidence="2 3">
    <name type="scientific">Sporosarcina psychrophila</name>
    <name type="common">Bacillus psychrophilus</name>
    <dbReference type="NCBI Taxonomy" id="1476"/>
    <lineage>
        <taxon>Bacteria</taxon>
        <taxon>Bacillati</taxon>
        <taxon>Bacillota</taxon>
        <taxon>Bacilli</taxon>
        <taxon>Bacillales</taxon>
        <taxon>Caryophanaceae</taxon>
        <taxon>Sporosarcina</taxon>
    </lineage>
</organism>
<keyword evidence="1" id="KW-0812">Transmembrane</keyword>
<evidence type="ECO:0000256" key="1">
    <source>
        <dbReference type="SAM" id="Phobius"/>
    </source>
</evidence>
<feature type="transmembrane region" description="Helical" evidence="1">
    <location>
        <begin position="99"/>
        <end position="126"/>
    </location>
</feature>
<dbReference type="AlphaFoldDB" id="A0A921FWD9"/>
<keyword evidence="1" id="KW-0472">Membrane</keyword>
<feature type="transmembrane region" description="Helical" evidence="1">
    <location>
        <begin position="215"/>
        <end position="233"/>
    </location>
</feature>
<accession>A0A921FWD9</accession>
<dbReference type="Proteomes" id="UP000698173">
    <property type="component" value="Unassembled WGS sequence"/>
</dbReference>
<feature type="transmembrane region" description="Helical" evidence="1">
    <location>
        <begin position="239"/>
        <end position="262"/>
    </location>
</feature>
<feature type="transmembrane region" description="Helical" evidence="1">
    <location>
        <begin position="59"/>
        <end position="87"/>
    </location>
</feature>
<feature type="transmembrane region" description="Helical" evidence="1">
    <location>
        <begin position="274"/>
        <end position="296"/>
    </location>
</feature>
<dbReference type="PANTHER" id="PTHR41324">
    <property type="entry name" value="MEMBRANE PROTEIN-RELATED"/>
    <property type="match status" value="1"/>
</dbReference>
<reference evidence="2" key="2">
    <citation type="submission" date="2021-09" db="EMBL/GenBank/DDBJ databases">
        <authorList>
            <person name="Gilroy R."/>
        </authorList>
    </citation>
    <scope>NUCLEOTIDE SEQUENCE</scope>
    <source>
        <strain evidence="2">CHK171-7178</strain>
    </source>
</reference>
<gene>
    <name evidence="2" type="ORF">K8V56_03970</name>
</gene>
<proteinExistence type="predicted"/>
<dbReference type="Pfam" id="PF09991">
    <property type="entry name" value="DUF2232"/>
    <property type="match status" value="1"/>
</dbReference>
<evidence type="ECO:0000313" key="3">
    <source>
        <dbReference type="Proteomes" id="UP000698173"/>
    </source>
</evidence>
<reference evidence="2" key="1">
    <citation type="journal article" date="2021" name="PeerJ">
        <title>Extensive microbial diversity within the chicken gut microbiome revealed by metagenomics and culture.</title>
        <authorList>
            <person name="Gilroy R."/>
            <person name="Ravi A."/>
            <person name="Getino M."/>
            <person name="Pursley I."/>
            <person name="Horton D.L."/>
            <person name="Alikhan N.F."/>
            <person name="Baker D."/>
            <person name="Gharbi K."/>
            <person name="Hall N."/>
            <person name="Watson M."/>
            <person name="Adriaenssens E.M."/>
            <person name="Foster-Nyarko E."/>
            <person name="Jarju S."/>
            <person name="Secka A."/>
            <person name="Antonio M."/>
            <person name="Oren A."/>
            <person name="Chaudhuri R.R."/>
            <person name="La Ragione R."/>
            <person name="Hildebrand F."/>
            <person name="Pallen M.J."/>
        </authorList>
    </citation>
    <scope>NUCLEOTIDE SEQUENCE</scope>
    <source>
        <strain evidence="2">CHK171-7178</strain>
    </source>
</reference>
<comment type="caution">
    <text evidence="2">The sequence shown here is derived from an EMBL/GenBank/DDBJ whole genome shotgun (WGS) entry which is preliminary data.</text>
</comment>
<protein>
    <submittedName>
        <fullName evidence="2">YybS family protein</fullName>
    </submittedName>
</protein>
<sequence>MQDNARKITYGAMMIALFAILLAVSLYMPLVGSITMFFIPLPIILYRLKYDRASALLMLAAGIVLSLLIGGILLVPFALVHGILGFIIGETIRKGKTKFYIFMASGLTLLIMGMGMYVGAVLFFGFNMIDELMTVMQTTKEKMTSFMANTGGLPDNYDEIITATFDVYEYTIPSLFIMSIFTLAFIILTLNLGVAKRLGFEVPKFPPFREMKLPIITVILYGVILLITLFTDMKPGTNLYLIIVNATTLLRFLFLLQGVSLIHYYVNEMKLPKVATVVATIFALVLTPITTMLGILDTGVNIRAWLRKDKLK</sequence>
<evidence type="ECO:0000313" key="2">
    <source>
        <dbReference type="EMBL" id="HJF30923.1"/>
    </source>
</evidence>
<dbReference type="InterPro" id="IPR018710">
    <property type="entry name" value="DUF2232"/>
</dbReference>
<feature type="transmembrane region" description="Helical" evidence="1">
    <location>
        <begin position="12"/>
        <end position="39"/>
    </location>
</feature>
<dbReference type="PANTHER" id="PTHR41324:SF1">
    <property type="entry name" value="DUF2232 DOMAIN-CONTAINING PROTEIN"/>
    <property type="match status" value="1"/>
</dbReference>